<comment type="caution">
    <text evidence="6">The sequence shown here is derived from an EMBL/GenBank/DDBJ whole genome shotgun (WGS) entry which is preliminary data.</text>
</comment>
<evidence type="ECO:0000256" key="4">
    <source>
        <dbReference type="PROSITE-ProRule" id="PRU00473"/>
    </source>
</evidence>
<feature type="domain" description="OmpA-like" evidence="5">
    <location>
        <begin position="72"/>
        <end position="188"/>
    </location>
</feature>
<dbReference type="OrthoDB" id="189250at2"/>
<keyword evidence="7" id="KW-1185">Reference proteome</keyword>
<dbReference type="SUPFAM" id="SSF103088">
    <property type="entry name" value="OmpA-like"/>
    <property type="match status" value="1"/>
</dbReference>
<protein>
    <submittedName>
        <fullName evidence="6">Outer membrane protein OmpA-like peptidoglycan-associated protein</fullName>
    </submittedName>
</protein>
<keyword evidence="2 4" id="KW-0472">Membrane</keyword>
<name>A0A7W6Q4P2_9RHOB</name>
<keyword evidence="3" id="KW-0998">Cell outer membrane</keyword>
<sequence>MALAPLKTWLTVSLAAALGLTVAGAVVLFADQPASPTALQADAMANLAAPAAPGSHAIAEHDAPLSEDTCAQDIDRDIREMLVIFDDGEVEVTPDHTPMLNYIASRMVECDGALLQIAGHASGSGSDVTNIALSWARADETLDALVELGLDPASVEAVGFGARAPLAQGSDDDSAANRRVDFRVLPRRE</sequence>
<dbReference type="InterPro" id="IPR036737">
    <property type="entry name" value="OmpA-like_sf"/>
</dbReference>
<dbReference type="Gene3D" id="3.30.1330.60">
    <property type="entry name" value="OmpA-like domain"/>
    <property type="match status" value="1"/>
</dbReference>
<evidence type="ECO:0000256" key="1">
    <source>
        <dbReference type="ARBA" id="ARBA00004442"/>
    </source>
</evidence>
<comment type="subcellular location">
    <subcellularLocation>
        <location evidence="1">Cell outer membrane</location>
    </subcellularLocation>
</comment>
<dbReference type="AlphaFoldDB" id="A0A7W6Q4P2"/>
<organism evidence="6 7">
    <name type="scientific">Sulfitobacter noctilucicola</name>
    <dbReference type="NCBI Taxonomy" id="1342301"/>
    <lineage>
        <taxon>Bacteria</taxon>
        <taxon>Pseudomonadati</taxon>
        <taxon>Pseudomonadota</taxon>
        <taxon>Alphaproteobacteria</taxon>
        <taxon>Rhodobacterales</taxon>
        <taxon>Roseobacteraceae</taxon>
        <taxon>Sulfitobacter</taxon>
    </lineage>
</organism>
<dbReference type="RefSeq" id="WP_025054888.1">
    <property type="nucleotide sequence ID" value="NZ_JACIFU010000001.1"/>
</dbReference>
<dbReference type="PROSITE" id="PS51123">
    <property type="entry name" value="OMPA_2"/>
    <property type="match status" value="1"/>
</dbReference>
<proteinExistence type="predicted"/>
<evidence type="ECO:0000256" key="3">
    <source>
        <dbReference type="ARBA" id="ARBA00023237"/>
    </source>
</evidence>
<dbReference type="EMBL" id="JACIFU010000001">
    <property type="protein sequence ID" value="MBB4173032.1"/>
    <property type="molecule type" value="Genomic_DNA"/>
</dbReference>
<dbReference type="Proteomes" id="UP000565745">
    <property type="component" value="Unassembled WGS sequence"/>
</dbReference>
<dbReference type="InterPro" id="IPR006665">
    <property type="entry name" value="OmpA-like"/>
</dbReference>
<dbReference type="GO" id="GO:0009279">
    <property type="term" value="C:cell outer membrane"/>
    <property type="evidence" value="ECO:0007669"/>
    <property type="project" value="UniProtKB-SubCell"/>
</dbReference>
<dbReference type="PANTHER" id="PTHR30329">
    <property type="entry name" value="STATOR ELEMENT OF FLAGELLAR MOTOR COMPLEX"/>
    <property type="match status" value="1"/>
</dbReference>
<dbReference type="InterPro" id="IPR050330">
    <property type="entry name" value="Bact_OuterMem_StrucFunc"/>
</dbReference>
<dbReference type="PRINTS" id="PR01021">
    <property type="entry name" value="OMPADOMAIN"/>
</dbReference>
<reference evidence="6 7" key="1">
    <citation type="submission" date="2020-08" db="EMBL/GenBank/DDBJ databases">
        <title>Genomic Encyclopedia of Type Strains, Phase IV (KMG-IV): sequencing the most valuable type-strain genomes for metagenomic binning, comparative biology and taxonomic classification.</title>
        <authorList>
            <person name="Goeker M."/>
        </authorList>
    </citation>
    <scope>NUCLEOTIDE SEQUENCE [LARGE SCALE GENOMIC DNA]</scope>
    <source>
        <strain evidence="6 7">DSM 101015</strain>
    </source>
</reference>
<gene>
    <name evidence="6" type="ORF">GGR93_000793</name>
</gene>
<dbReference type="Pfam" id="PF00691">
    <property type="entry name" value="OmpA"/>
    <property type="match status" value="1"/>
</dbReference>
<dbReference type="InterPro" id="IPR006664">
    <property type="entry name" value="OMP_bac"/>
</dbReference>
<evidence type="ECO:0000259" key="5">
    <source>
        <dbReference type="PROSITE" id="PS51123"/>
    </source>
</evidence>
<evidence type="ECO:0000313" key="7">
    <source>
        <dbReference type="Proteomes" id="UP000565745"/>
    </source>
</evidence>
<dbReference type="CDD" id="cd07185">
    <property type="entry name" value="OmpA_C-like"/>
    <property type="match status" value="1"/>
</dbReference>
<evidence type="ECO:0000256" key="2">
    <source>
        <dbReference type="ARBA" id="ARBA00023136"/>
    </source>
</evidence>
<accession>A0A7W6Q4P2</accession>
<dbReference type="PANTHER" id="PTHR30329:SF21">
    <property type="entry name" value="LIPOPROTEIN YIAD-RELATED"/>
    <property type="match status" value="1"/>
</dbReference>
<evidence type="ECO:0000313" key="6">
    <source>
        <dbReference type="EMBL" id="MBB4173032.1"/>
    </source>
</evidence>